<dbReference type="EMBL" id="JABEZX010351598">
    <property type="protein sequence ID" value="MBA0576822.1"/>
    <property type="molecule type" value="Genomic_DNA"/>
</dbReference>
<sequence length="115" mass="12939">MGFLETEDGCKIHPFHHQKQGVCPSCLRERLSGLCSTSYDEASRLSPYYYYYYCSPSADHSSASSGVSNDYGLKKSRSIACVPRKVDDEEKGFWSKLLGLKGKKDVVMHSNSMRL</sequence>
<keyword evidence="2" id="KW-1185">Reference proteome</keyword>
<dbReference type="PANTHER" id="PTHR34046">
    <property type="entry name" value="OS06G0218800 PROTEIN"/>
    <property type="match status" value="1"/>
</dbReference>
<protein>
    <submittedName>
        <fullName evidence="1">Uncharacterized protein</fullName>
    </submittedName>
</protein>
<comment type="caution">
    <text evidence="1">The sequence shown here is derived from an EMBL/GenBank/DDBJ whole genome shotgun (WGS) entry which is preliminary data.</text>
</comment>
<dbReference type="Pfam" id="PF05340">
    <property type="entry name" value="DUF740"/>
    <property type="match status" value="1"/>
</dbReference>
<dbReference type="Proteomes" id="UP000593572">
    <property type="component" value="Unassembled WGS sequence"/>
</dbReference>
<organism evidence="1 2">
    <name type="scientific">Gossypium lobatum</name>
    <dbReference type="NCBI Taxonomy" id="34289"/>
    <lineage>
        <taxon>Eukaryota</taxon>
        <taxon>Viridiplantae</taxon>
        <taxon>Streptophyta</taxon>
        <taxon>Embryophyta</taxon>
        <taxon>Tracheophyta</taxon>
        <taxon>Spermatophyta</taxon>
        <taxon>Magnoliopsida</taxon>
        <taxon>eudicotyledons</taxon>
        <taxon>Gunneridae</taxon>
        <taxon>Pentapetalae</taxon>
        <taxon>rosids</taxon>
        <taxon>malvids</taxon>
        <taxon>Malvales</taxon>
        <taxon>Malvaceae</taxon>
        <taxon>Malvoideae</taxon>
        <taxon>Gossypium</taxon>
    </lineage>
</organism>
<proteinExistence type="predicted"/>
<accession>A0A7J8NJ19</accession>
<gene>
    <name evidence="1" type="ORF">Golob_025279</name>
</gene>
<dbReference type="PANTHER" id="PTHR34046:SF19">
    <property type="entry name" value="RAPIDLY ELICITED PROTEIN, PUTATIVE-RELATED"/>
    <property type="match status" value="1"/>
</dbReference>
<dbReference type="InterPro" id="IPR008004">
    <property type="entry name" value="OCTOPUS-like"/>
</dbReference>
<evidence type="ECO:0000313" key="1">
    <source>
        <dbReference type="EMBL" id="MBA0576822.1"/>
    </source>
</evidence>
<evidence type="ECO:0000313" key="2">
    <source>
        <dbReference type="Proteomes" id="UP000593572"/>
    </source>
</evidence>
<reference evidence="1 2" key="1">
    <citation type="journal article" date="2019" name="Genome Biol. Evol.">
        <title>Insights into the evolution of the New World diploid cottons (Gossypium, subgenus Houzingenia) based on genome sequencing.</title>
        <authorList>
            <person name="Grover C.E."/>
            <person name="Arick M.A. 2nd"/>
            <person name="Thrash A."/>
            <person name="Conover J.L."/>
            <person name="Sanders W.S."/>
            <person name="Peterson D.G."/>
            <person name="Frelichowski J.E."/>
            <person name="Scheffler J.A."/>
            <person name="Scheffler B.E."/>
            <person name="Wendel J.F."/>
        </authorList>
    </citation>
    <scope>NUCLEOTIDE SEQUENCE [LARGE SCALE GENOMIC DNA]</scope>
    <source>
        <strain evidence="1">157</strain>
        <tissue evidence="1">Leaf</tissue>
    </source>
</reference>
<name>A0A7J8NJ19_9ROSI</name>
<dbReference type="AlphaFoldDB" id="A0A7J8NJ19"/>